<proteinExistence type="predicted"/>
<reference evidence="1" key="1">
    <citation type="journal article" date="2020" name="J Insects Food Feed">
        <title>The yellow mealworm (Tenebrio molitor) genome: a resource for the emerging insects as food and feed industry.</title>
        <authorList>
            <person name="Eriksson T."/>
            <person name="Andere A."/>
            <person name="Kelstrup H."/>
            <person name="Emery V."/>
            <person name="Picard C."/>
        </authorList>
    </citation>
    <scope>NUCLEOTIDE SEQUENCE</scope>
    <source>
        <strain evidence="1">Stoneville</strain>
        <tissue evidence="1">Whole head</tissue>
    </source>
</reference>
<dbReference type="Proteomes" id="UP000719412">
    <property type="component" value="Unassembled WGS sequence"/>
</dbReference>
<protein>
    <submittedName>
        <fullName evidence="1">Uncharacterized protein</fullName>
    </submittedName>
</protein>
<comment type="caution">
    <text evidence="1">The sequence shown here is derived from an EMBL/GenBank/DDBJ whole genome shotgun (WGS) entry which is preliminary data.</text>
</comment>
<accession>A0A8J6HQ10</accession>
<keyword evidence="2" id="KW-1185">Reference proteome</keyword>
<reference evidence="1" key="2">
    <citation type="submission" date="2021-08" db="EMBL/GenBank/DDBJ databases">
        <authorList>
            <person name="Eriksson T."/>
        </authorList>
    </citation>
    <scope>NUCLEOTIDE SEQUENCE</scope>
    <source>
        <strain evidence="1">Stoneville</strain>
        <tissue evidence="1">Whole head</tissue>
    </source>
</reference>
<name>A0A8J6HQ10_TENMO</name>
<gene>
    <name evidence="1" type="ORF">GEV33_005243</name>
</gene>
<dbReference type="EMBL" id="JABDTM020019272">
    <property type="protein sequence ID" value="KAH0817548.1"/>
    <property type="molecule type" value="Genomic_DNA"/>
</dbReference>
<dbReference type="AlphaFoldDB" id="A0A8J6HQ10"/>
<organism evidence="1 2">
    <name type="scientific">Tenebrio molitor</name>
    <name type="common">Yellow mealworm beetle</name>
    <dbReference type="NCBI Taxonomy" id="7067"/>
    <lineage>
        <taxon>Eukaryota</taxon>
        <taxon>Metazoa</taxon>
        <taxon>Ecdysozoa</taxon>
        <taxon>Arthropoda</taxon>
        <taxon>Hexapoda</taxon>
        <taxon>Insecta</taxon>
        <taxon>Pterygota</taxon>
        <taxon>Neoptera</taxon>
        <taxon>Endopterygota</taxon>
        <taxon>Coleoptera</taxon>
        <taxon>Polyphaga</taxon>
        <taxon>Cucujiformia</taxon>
        <taxon>Tenebrionidae</taxon>
        <taxon>Tenebrio</taxon>
    </lineage>
</organism>
<evidence type="ECO:0000313" key="1">
    <source>
        <dbReference type="EMBL" id="KAH0817548.1"/>
    </source>
</evidence>
<sequence>MPIAKSLHAIYHIIPITAFGSEGYRSVSSDAAGKIAGLSPLDRELAQKGRITFASFPTVSESPRGSFTRESIQTFTGHGHFQVLMYRIATSTVEDCGTCNTKDDPIHRIRDCTLMASFRAFDGAPNWEKRATGIAARRWFAFVLCVMSNEKALGGVLVGRSPPLSGPIAPKGRVPMRLPLSKKEKKKVRSGPLQGAVRPCRWWRGLSNRKDARGDAGGSFALLAGSPMPARLERTGEKQKTAQPSASTTEVLARELANPGDIRATIDRTRTNPWQEYVVYPRPGACLNRPALEETTDSEVAKTCGAPGTPRKGVEAINRGNLRQSGDFSRPFAGSVVSVPGESQGDSDRVNLQGRRDDVVEFTRAVGDDSSKYHRPHRQADHGLHYGRFQTERFCGSGSRRVLSVQVVPGLTGRCRIYPPASPEQW</sequence>
<evidence type="ECO:0000313" key="2">
    <source>
        <dbReference type="Proteomes" id="UP000719412"/>
    </source>
</evidence>